<dbReference type="GO" id="GO:0051536">
    <property type="term" value="F:iron-sulfur cluster binding"/>
    <property type="evidence" value="ECO:0007669"/>
    <property type="project" value="UniProtKB-KW"/>
</dbReference>
<accession>A0A2M8LF73</accession>
<dbReference type="Gene3D" id="3.40.640.10">
    <property type="entry name" value="Type I PLP-dependent aspartate aminotransferase-like (Major domain)"/>
    <property type="match status" value="1"/>
</dbReference>
<dbReference type="PIRSF" id="PIRSF005572">
    <property type="entry name" value="NifS"/>
    <property type="match status" value="1"/>
</dbReference>
<keyword evidence="5" id="KW-0663">Pyridoxal phosphate</keyword>
<dbReference type="EMBL" id="PFET01000005">
    <property type="protein sequence ID" value="PJE76093.1"/>
    <property type="molecule type" value="Genomic_DNA"/>
</dbReference>
<dbReference type="InterPro" id="IPR015421">
    <property type="entry name" value="PyrdxlP-dep_Trfase_major"/>
</dbReference>
<name>A0A2M8LF73_9BACT</name>
<gene>
    <name evidence="10" type="ORF">COV04_01005</name>
</gene>
<evidence type="ECO:0000256" key="4">
    <source>
        <dbReference type="ARBA" id="ARBA00022723"/>
    </source>
</evidence>
<reference evidence="10 11" key="1">
    <citation type="submission" date="2017-09" db="EMBL/GenBank/DDBJ databases">
        <title>Depth-based differentiation of microbial function through sediment-hosted aquifers and enrichment of novel symbionts in the deep terrestrial subsurface.</title>
        <authorList>
            <person name="Probst A.J."/>
            <person name="Ladd B."/>
            <person name="Jarett J.K."/>
            <person name="Geller-Mcgrath D.E."/>
            <person name="Sieber C.M."/>
            <person name="Emerson J.B."/>
            <person name="Anantharaman K."/>
            <person name="Thomas B.C."/>
            <person name="Malmstrom R."/>
            <person name="Stieglmeier M."/>
            <person name="Klingl A."/>
            <person name="Woyke T."/>
            <person name="Ryan C.M."/>
            <person name="Banfield J.F."/>
        </authorList>
    </citation>
    <scope>NUCLEOTIDE SEQUENCE [LARGE SCALE GENOMIC DNA]</scope>
    <source>
        <strain evidence="10">CG10_big_fil_rev_8_21_14_0_10_48_11</strain>
    </source>
</reference>
<dbReference type="GO" id="GO:0046872">
    <property type="term" value="F:metal ion binding"/>
    <property type="evidence" value="ECO:0007669"/>
    <property type="project" value="UniProtKB-KW"/>
</dbReference>
<dbReference type="Proteomes" id="UP000231152">
    <property type="component" value="Unassembled WGS sequence"/>
</dbReference>
<evidence type="ECO:0000313" key="10">
    <source>
        <dbReference type="EMBL" id="PJE76093.1"/>
    </source>
</evidence>
<dbReference type="Gene3D" id="3.90.1150.10">
    <property type="entry name" value="Aspartate Aminotransferase, domain 1"/>
    <property type="match status" value="1"/>
</dbReference>
<dbReference type="Pfam" id="PF00266">
    <property type="entry name" value="Aminotran_5"/>
    <property type="match status" value="1"/>
</dbReference>
<feature type="domain" description="Aminotransferase class V" evidence="9">
    <location>
        <begin position="13"/>
        <end position="385"/>
    </location>
</feature>
<evidence type="ECO:0000259" key="9">
    <source>
        <dbReference type="Pfam" id="PF00266"/>
    </source>
</evidence>
<protein>
    <submittedName>
        <fullName evidence="10">Cysteine desulfurase NifS</fullName>
    </submittedName>
</protein>
<keyword evidence="4" id="KW-0479">Metal-binding</keyword>
<dbReference type="PANTHER" id="PTHR11601">
    <property type="entry name" value="CYSTEINE DESULFURYLASE FAMILY MEMBER"/>
    <property type="match status" value="1"/>
</dbReference>
<keyword evidence="7" id="KW-0411">Iron-sulfur</keyword>
<keyword evidence="6" id="KW-0408">Iron</keyword>
<sequence>MLFSRRHSKKPFIYLDYAAATPLDPDVAAVMAPYQDERYGNPSSLHQLGKQSRVAVDAARRSVADSLGGHTDEIIFTPSGTASDNLAILGVVRAAPVDKPHVITSAIEHDAVRQPLLALEAEGAITLTVIPVGSSGIVDAGAVLSAVKGDTVLVSVMYANNEVGSIQPVETIGRALKRLNKTRAVEQKHPVYFHSDACQAAAFLPLAVEKLGVDLLTLNAGKIYGPKGIGALFIRRGVILRPLVYGGGQELGLVSGTENVSSIVGLASALHLARRNNETEAIRLTKLRDYFIKAIKAIIPEARLNGHPVERLPNNVSVTLPGIDGEALVVYLSEQGIYAGTGAACAGAKGEPSHVLAAIGLDSAAVAGAVRFTLGRATEREDIDTVLRVLPEVLRFVRR</sequence>
<evidence type="ECO:0000313" key="11">
    <source>
        <dbReference type="Proteomes" id="UP000231152"/>
    </source>
</evidence>
<comment type="caution">
    <text evidence="10">The sequence shown here is derived from an EMBL/GenBank/DDBJ whole genome shotgun (WGS) entry which is preliminary data.</text>
</comment>
<proteinExistence type="inferred from homology"/>
<dbReference type="InterPro" id="IPR016454">
    <property type="entry name" value="Cysteine_dSase"/>
</dbReference>
<dbReference type="InterPro" id="IPR015422">
    <property type="entry name" value="PyrdxlP-dep_Trfase_small"/>
</dbReference>
<dbReference type="AlphaFoldDB" id="A0A2M8LF73"/>
<dbReference type="InterPro" id="IPR015424">
    <property type="entry name" value="PyrdxlP-dep_Trfase"/>
</dbReference>
<dbReference type="PANTHER" id="PTHR11601:SF34">
    <property type="entry name" value="CYSTEINE DESULFURASE"/>
    <property type="match status" value="1"/>
</dbReference>
<comment type="similarity">
    <text evidence="2">Belongs to the class-V pyridoxal-phosphate-dependent aminotransferase family. NifS/IscS subfamily.</text>
</comment>
<dbReference type="GO" id="GO:0031071">
    <property type="term" value="F:cysteine desulfurase activity"/>
    <property type="evidence" value="ECO:0007669"/>
    <property type="project" value="UniProtKB-EC"/>
</dbReference>
<evidence type="ECO:0000256" key="2">
    <source>
        <dbReference type="ARBA" id="ARBA00006490"/>
    </source>
</evidence>
<evidence type="ECO:0000256" key="5">
    <source>
        <dbReference type="ARBA" id="ARBA00022898"/>
    </source>
</evidence>
<evidence type="ECO:0000256" key="6">
    <source>
        <dbReference type="ARBA" id="ARBA00023004"/>
    </source>
</evidence>
<dbReference type="Gene3D" id="1.10.260.50">
    <property type="match status" value="1"/>
</dbReference>
<evidence type="ECO:0000256" key="7">
    <source>
        <dbReference type="ARBA" id="ARBA00023014"/>
    </source>
</evidence>
<dbReference type="InterPro" id="IPR000192">
    <property type="entry name" value="Aminotrans_V_dom"/>
</dbReference>
<keyword evidence="3" id="KW-0808">Transferase</keyword>
<comment type="cofactor">
    <cofactor evidence="1">
        <name>pyridoxal 5'-phosphate</name>
        <dbReference type="ChEBI" id="CHEBI:597326"/>
    </cofactor>
</comment>
<evidence type="ECO:0000256" key="8">
    <source>
        <dbReference type="ARBA" id="ARBA00050776"/>
    </source>
</evidence>
<evidence type="ECO:0000256" key="1">
    <source>
        <dbReference type="ARBA" id="ARBA00001933"/>
    </source>
</evidence>
<evidence type="ECO:0000256" key="3">
    <source>
        <dbReference type="ARBA" id="ARBA00022679"/>
    </source>
</evidence>
<comment type="catalytic activity">
    <reaction evidence="8">
        <text>(sulfur carrier)-H + L-cysteine = (sulfur carrier)-SH + L-alanine</text>
        <dbReference type="Rhea" id="RHEA:43892"/>
        <dbReference type="Rhea" id="RHEA-COMP:14737"/>
        <dbReference type="Rhea" id="RHEA-COMP:14739"/>
        <dbReference type="ChEBI" id="CHEBI:29917"/>
        <dbReference type="ChEBI" id="CHEBI:35235"/>
        <dbReference type="ChEBI" id="CHEBI:57972"/>
        <dbReference type="ChEBI" id="CHEBI:64428"/>
        <dbReference type="EC" id="2.8.1.7"/>
    </reaction>
</comment>
<dbReference type="SUPFAM" id="SSF53383">
    <property type="entry name" value="PLP-dependent transferases"/>
    <property type="match status" value="1"/>
</dbReference>
<organism evidence="10 11">
    <name type="scientific">Candidatus Uhrbacteria bacterium CG10_big_fil_rev_8_21_14_0_10_48_11</name>
    <dbReference type="NCBI Taxonomy" id="1975037"/>
    <lineage>
        <taxon>Bacteria</taxon>
        <taxon>Candidatus Uhriibacteriota</taxon>
    </lineage>
</organism>